<dbReference type="Proteomes" id="UP000026682">
    <property type="component" value="Unassembled WGS sequence"/>
</dbReference>
<keyword evidence="11" id="KW-0966">Cell projection</keyword>
<dbReference type="GO" id="GO:0006935">
    <property type="term" value="P:chemotaxis"/>
    <property type="evidence" value="ECO:0007669"/>
    <property type="project" value="UniProtKB-KW"/>
</dbReference>
<dbReference type="AlphaFoldDB" id="A0A158M0W4"/>
<comment type="function">
    <text evidence="1 10">Controls the rotational direction of flagella during chemotaxis.</text>
</comment>
<comment type="similarity">
    <text evidence="3 10">Belongs to the FliL family.</text>
</comment>
<dbReference type="PANTHER" id="PTHR35091">
    <property type="entry name" value="FLAGELLAR PROTEIN FLIL"/>
    <property type="match status" value="1"/>
</dbReference>
<evidence type="ECO:0000256" key="5">
    <source>
        <dbReference type="ARBA" id="ARBA00022500"/>
    </source>
</evidence>
<dbReference type="GeneID" id="93119901"/>
<evidence type="ECO:0000313" key="12">
    <source>
        <dbReference type="Proteomes" id="UP000026682"/>
    </source>
</evidence>
<evidence type="ECO:0000256" key="7">
    <source>
        <dbReference type="ARBA" id="ARBA00022779"/>
    </source>
</evidence>
<evidence type="ECO:0000313" key="11">
    <source>
        <dbReference type="EMBL" id="KAK87809.1"/>
    </source>
</evidence>
<evidence type="ECO:0000256" key="1">
    <source>
        <dbReference type="ARBA" id="ARBA00002254"/>
    </source>
</evidence>
<protein>
    <recommendedName>
        <fullName evidence="10">Flagellar protein FliL</fullName>
    </recommendedName>
</protein>
<organism evidence="11 12">
    <name type="scientific">Bordetella holmesii CDC-H585-BH</name>
    <dbReference type="NCBI Taxonomy" id="1331206"/>
    <lineage>
        <taxon>Bacteria</taxon>
        <taxon>Pseudomonadati</taxon>
        <taxon>Pseudomonadota</taxon>
        <taxon>Betaproteobacteria</taxon>
        <taxon>Burkholderiales</taxon>
        <taxon>Alcaligenaceae</taxon>
        <taxon>Bordetella</taxon>
    </lineage>
</organism>
<keyword evidence="11" id="KW-0282">Flagellum</keyword>
<dbReference type="GO" id="GO:0005886">
    <property type="term" value="C:plasma membrane"/>
    <property type="evidence" value="ECO:0007669"/>
    <property type="project" value="UniProtKB-SubCell"/>
</dbReference>
<keyword evidence="10" id="KW-0997">Cell inner membrane</keyword>
<evidence type="ECO:0000256" key="8">
    <source>
        <dbReference type="ARBA" id="ARBA00022989"/>
    </source>
</evidence>
<dbReference type="PATRIC" id="fig|1331206.3.peg.3142"/>
<name>A0A158M0W4_9BORD</name>
<dbReference type="PANTHER" id="PTHR35091:SF2">
    <property type="entry name" value="FLAGELLAR PROTEIN FLIL"/>
    <property type="match status" value="1"/>
</dbReference>
<evidence type="ECO:0000256" key="3">
    <source>
        <dbReference type="ARBA" id="ARBA00008281"/>
    </source>
</evidence>
<reference evidence="11 12" key="1">
    <citation type="submission" date="2014-03" db="EMBL/GenBank/DDBJ databases">
        <title>Genome sequence of Bordetella holmseii.</title>
        <authorList>
            <person name="Harvill E."/>
            <person name="Goodfield L.L."/>
            <person name="Ivanov Y."/>
            <person name="Meyer J.A."/>
            <person name="Newth C."/>
            <person name="Cassiday P."/>
            <person name="Tondella M.L."/>
            <person name="Liao P."/>
            <person name="Zimmerman J."/>
            <person name="Meert K."/>
            <person name="Wessel D."/>
            <person name="Berger J."/>
            <person name="Dean J.M."/>
            <person name="Holubkov R."/>
            <person name="Burr J."/>
            <person name="Liu T."/>
            <person name="Brinkac L.M."/>
            <person name="Sanka R."/>
            <person name="Kim M."/>
            <person name="Losada L."/>
        </authorList>
    </citation>
    <scope>NUCLEOTIDE SEQUENCE [LARGE SCALE GENOMIC DNA]</scope>
    <source>
        <strain evidence="11 12">CDC-H585-BH</strain>
    </source>
</reference>
<keyword evidence="4" id="KW-1003">Cell membrane</keyword>
<evidence type="ECO:0000256" key="2">
    <source>
        <dbReference type="ARBA" id="ARBA00004162"/>
    </source>
</evidence>
<proteinExistence type="inferred from homology"/>
<keyword evidence="5 10" id="KW-0145">Chemotaxis</keyword>
<evidence type="ECO:0000256" key="10">
    <source>
        <dbReference type="RuleBase" id="RU364125"/>
    </source>
</evidence>
<keyword evidence="6" id="KW-0812">Transmembrane</keyword>
<dbReference type="STRING" id="35814.BBB42_09685"/>
<keyword evidence="7 10" id="KW-0283">Flagellar rotation</keyword>
<dbReference type="Pfam" id="PF03748">
    <property type="entry name" value="FliL"/>
    <property type="match status" value="1"/>
</dbReference>
<dbReference type="GO" id="GO:0009425">
    <property type="term" value="C:bacterial-type flagellum basal body"/>
    <property type="evidence" value="ECO:0007669"/>
    <property type="project" value="InterPro"/>
</dbReference>
<keyword evidence="9 10" id="KW-0472">Membrane</keyword>
<keyword evidence="8" id="KW-1133">Transmembrane helix</keyword>
<evidence type="ECO:0000256" key="4">
    <source>
        <dbReference type="ARBA" id="ARBA00022475"/>
    </source>
</evidence>
<evidence type="ECO:0000256" key="6">
    <source>
        <dbReference type="ARBA" id="ARBA00022692"/>
    </source>
</evidence>
<dbReference type="EMBL" id="JFZZ01000130">
    <property type="protein sequence ID" value="KAK87809.1"/>
    <property type="molecule type" value="Genomic_DNA"/>
</dbReference>
<gene>
    <name evidence="11" type="primary">fliL</name>
    <name evidence="11" type="ORF">L497_1260</name>
</gene>
<dbReference type="RefSeq" id="WP_005013968.1">
    <property type="nucleotide sequence ID" value="NZ_JFZZ01000130.1"/>
</dbReference>
<accession>A0A158M0W4</accession>
<comment type="subcellular location">
    <subcellularLocation>
        <location evidence="10">Cell inner membrane</location>
    </subcellularLocation>
    <subcellularLocation>
        <location evidence="2">Cell membrane</location>
        <topology evidence="2">Single-pass membrane protein</topology>
    </subcellularLocation>
</comment>
<dbReference type="InterPro" id="IPR005503">
    <property type="entry name" value="FliL"/>
</dbReference>
<comment type="caution">
    <text evidence="11">The sequence shown here is derived from an EMBL/GenBank/DDBJ whole genome shotgun (WGS) entry which is preliminary data.</text>
</comment>
<dbReference type="GO" id="GO:0071978">
    <property type="term" value="P:bacterial-type flagellum-dependent swarming motility"/>
    <property type="evidence" value="ECO:0007669"/>
    <property type="project" value="TreeGrafter"/>
</dbReference>
<evidence type="ECO:0000256" key="9">
    <source>
        <dbReference type="ARBA" id="ARBA00023136"/>
    </source>
</evidence>
<keyword evidence="11" id="KW-0969">Cilium</keyword>
<sequence>MATSKSPAMPAARSATGGAGKLLRPLLALLTLVLVVVASVAGTWYFMSRYQQQQLQAAMQLGIGQQQGQAGATGPVPTTYTPPPAPPAVVPAPIFFPLEAFTVTINDAESERIMHVGLTLRLGDEQSRQRIERYMPEVRNRILMVMSSQTPQSVQSLAGKQAMAKSLQAAINKPFAPLPDGQAVSDVLFTAFVVQ</sequence>